<dbReference type="EMBL" id="HBUE01165570">
    <property type="protein sequence ID" value="CAG6512438.1"/>
    <property type="molecule type" value="Transcribed_RNA"/>
</dbReference>
<reference evidence="2" key="1">
    <citation type="submission" date="2021-05" db="EMBL/GenBank/DDBJ databases">
        <authorList>
            <person name="Alioto T."/>
            <person name="Alioto T."/>
            <person name="Gomez Garrido J."/>
        </authorList>
    </citation>
    <scope>NUCLEOTIDE SEQUENCE</scope>
</reference>
<feature type="region of interest" description="Disordered" evidence="1">
    <location>
        <begin position="88"/>
        <end position="119"/>
    </location>
</feature>
<evidence type="ECO:0000313" key="2">
    <source>
        <dbReference type="EMBL" id="CAG6563891.1"/>
    </source>
</evidence>
<evidence type="ECO:0000256" key="1">
    <source>
        <dbReference type="SAM" id="MobiDB-lite"/>
    </source>
</evidence>
<proteinExistence type="predicted"/>
<dbReference type="AlphaFoldDB" id="A0A8D8J4Q3"/>
<sequence length="132" mass="15172">MMFYDFCSFNAVLGGLAKESKSLEKKTAQPRTQRKRLWHTRTRDPPMATPLGTGSPHCLQVVNRNYEDYFFFFLFPLCCFCTIKKSTQGTPAGGGRVHTDKHTDTHTTGPHGKPGPRWARKYRDPFRDLSWC</sequence>
<dbReference type="EMBL" id="HBUE01270859">
    <property type="protein sequence ID" value="CAG6563891.1"/>
    <property type="molecule type" value="Transcribed_RNA"/>
</dbReference>
<protein>
    <submittedName>
        <fullName evidence="2">(northern house mosquito) hypothetical protein</fullName>
    </submittedName>
</protein>
<name>A0A8D8J4Q3_CULPI</name>
<feature type="region of interest" description="Disordered" evidence="1">
    <location>
        <begin position="20"/>
        <end position="54"/>
    </location>
</feature>
<accession>A0A8D8J4Q3</accession>
<organism evidence="2">
    <name type="scientific">Culex pipiens</name>
    <name type="common">House mosquito</name>
    <dbReference type="NCBI Taxonomy" id="7175"/>
    <lineage>
        <taxon>Eukaryota</taxon>
        <taxon>Metazoa</taxon>
        <taxon>Ecdysozoa</taxon>
        <taxon>Arthropoda</taxon>
        <taxon>Hexapoda</taxon>
        <taxon>Insecta</taxon>
        <taxon>Pterygota</taxon>
        <taxon>Neoptera</taxon>
        <taxon>Endopterygota</taxon>
        <taxon>Diptera</taxon>
        <taxon>Nematocera</taxon>
        <taxon>Culicoidea</taxon>
        <taxon>Culicidae</taxon>
        <taxon>Culicinae</taxon>
        <taxon>Culicini</taxon>
        <taxon>Culex</taxon>
        <taxon>Culex</taxon>
    </lineage>
</organism>